<evidence type="ECO:0000313" key="5">
    <source>
        <dbReference type="EMBL" id="PSC03183.1"/>
    </source>
</evidence>
<proteinExistence type="inferred from homology"/>
<evidence type="ECO:0000259" key="4">
    <source>
        <dbReference type="Pfam" id="PF14748"/>
    </source>
</evidence>
<feature type="domain" description="Pyrroline-5-carboxylate reductase dimerisation" evidence="4">
    <location>
        <begin position="171"/>
        <end position="270"/>
    </location>
</feature>
<comment type="similarity">
    <text evidence="1">Belongs to the pyrroline-5-carboxylate reductase family.</text>
</comment>
<dbReference type="EMBL" id="PVZS01000030">
    <property type="protein sequence ID" value="PSC03183.1"/>
    <property type="molecule type" value="Genomic_DNA"/>
</dbReference>
<dbReference type="SUPFAM" id="SSF51735">
    <property type="entry name" value="NAD(P)-binding Rossmann-fold domains"/>
    <property type="match status" value="1"/>
</dbReference>
<evidence type="ECO:0000256" key="2">
    <source>
        <dbReference type="SAM" id="MobiDB-lite"/>
    </source>
</evidence>
<dbReference type="Pfam" id="PF14748">
    <property type="entry name" value="P5CR_dimer"/>
    <property type="match status" value="1"/>
</dbReference>
<dbReference type="InterPro" id="IPR036291">
    <property type="entry name" value="NAD(P)-bd_dom_sf"/>
</dbReference>
<dbReference type="RefSeq" id="WP_106339383.1">
    <property type="nucleotide sequence ID" value="NZ_PVZS01000030.1"/>
</dbReference>
<evidence type="ECO:0000313" key="6">
    <source>
        <dbReference type="Proteomes" id="UP000239772"/>
    </source>
</evidence>
<comment type="caution">
    <text evidence="5">The sequence shown here is derived from an EMBL/GenBank/DDBJ whole genome shotgun (WGS) entry which is preliminary data.</text>
</comment>
<dbReference type="InterPro" id="IPR028939">
    <property type="entry name" value="P5C_Rdtase_cat_N"/>
</dbReference>
<gene>
    <name evidence="5" type="ORF">SLNSH_20320</name>
</gene>
<sequence length="290" mass="29914">MAPGAPPLQPGPTVGVVGLGRIGTVFVEAIRRFAPEAAVVVAGRDQARTREAAALWPGVAVADLRGVAEAADMALLCVPPEAYRGAVFAMAPAMGPEVILVSVTNAVSLDDLGRWTRQPVVKIIPSPAHAAGRGACLVTPGPRAQAQHVERVTALLQRFSRPVLTDPADSRIASNLAGCAPAILGAFCGSFLEANAARAQVFSPAELRALITESVAALAALLDQGLTFEDVVARTATPGGTTEAAIRALMTQGPALCERMVDATFHREAQLLGIPPPRPDPAEPRAAARG</sequence>
<evidence type="ECO:0000259" key="3">
    <source>
        <dbReference type="Pfam" id="PF03807"/>
    </source>
</evidence>
<dbReference type="Proteomes" id="UP000239772">
    <property type="component" value="Unassembled WGS sequence"/>
</dbReference>
<dbReference type="Gene3D" id="1.10.3730.10">
    <property type="entry name" value="ProC C-terminal domain-like"/>
    <property type="match status" value="1"/>
</dbReference>
<dbReference type="PANTHER" id="PTHR11645">
    <property type="entry name" value="PYRROLINE-5-CARBOXYLATE REDUCTASE"/>
    <property type="match status" value="1"/>
</dbReference>
<keyword evidence="6" id="KW-1185">Reference proteome</keyword>
<organism evidence="5 6">
    <name type="scientific">Alsobacter soli</name>
    <dbReference type="NCBI Taxonomy" id="2109933"/>
    <lineage>
        <taxon>Bacteria</taxon>
        <taxon>Pseudomonadati</taxon>
        <taxon>Pseudomonadota</taxon>
        <taxon>Alphaproteobacteria</taxon>
        <taxon>Hyphomicrobiales</taxon>
        <taxon>Alsobacteraceae</taxon>
        <taxon>Alsobacter</taxon>
    </lineage>
</organism>
<evidence type="ECO:0000256" key="1">
    <source>
        <dbReference type="ARBA" id="ARBA00005525"/>
    </source>
</evidence>
<dbReference type="Gene3D" id="3.40.50.720">
    <property type="entry name" value="NAD(P)-binding Rossmann-like Domain"/>
    <property type="match status" value="1"/>
</dbReference>
<dbReference type="InterPro" id="IPR008927">
    <property type="entry name" value="6-PGluconate_DH-like_C_sf"/>
</dbReference>
<dbReference type="InterPro" id="IPR029036">
    <property type="entry name" value="P5CR_dimer"/>
</dbReference>
<accession>A0A2T1HNH9</accession>
<reference evidence="6" key="1">
    <citation type="submission" date="2018-03" db="EMBL/GenBank/DDBJ databases">
        <authorList>
            <person name="Sun L."/>
            <person name="Liu H."/>
            <person name="Chen W."/>
            <person name="Huang K."/>
            <person name="Liu W."/>
            <person name="Gao X."/>
        </authorList>
    </citation>
    <scope>NUCLEOTIDE SEQUENCE [LARGE SCALE GENOMIC DNA]</scope>
    <source>
        <strain evidence="6">SH9</strain>
    </source>
</reference>
<dbReference type="GO" id="GO:0055129">
    <property type="term" value="P:L-proline biosynthetic process"/>
    <property type="evidence" value="ECO:0007669"/>
    <property type="project" value="TreeGrafter"/>
</dbReference>
<dbReference type="GO" id="GO:0004735">
    <property type="term" value="F:pyrroline-5-carboxylate reductase activity"/>
    <property type="evidence" value="ECO:0007669"/>
    <property type="project" value="TreeGrafter"/>
</dbReference>
<dbReference type="PANTHER" id="PTHR11645:SF53">
    <property type="entry name" value="PYRROLINE-5-CARBOXYLATE REDUCTASE 3"/>
    <property type="match status" value="1"/>
</dbReference>
<feature type="domain" description="Pyrroline-5-carboxylate reductase catalytic N-terminal" evidence="3">
    <location>
        <begin position="13"/>
        <end position="105"/>
    </location>
</feature>
<dbReference type="Pfam" id="PF03807">
    <property type="entry name" value="F420_oxidored"/>
    <property type="match status" value="1"/>
</dbReference>
<dbReference type="OrthoDB" id="9793586at2"/>
<dbReference type="SUPFAM" id="SSF48179">
    <property type="entry name" value="6-phosphogluconate dehydrogenase C-terminal domain-like"/>
    <property type="match status" value="1"/>
</dbReference>
<feature type="region of interest" description="Disordered" evidence="2">
    <location>
        <begin position="271"/>
        <end position="290"/>
    </location>
</feature>
<name>A0A2T1HNH9_9HYPH</name>
<dbReference type="AlphaFoldDB" id="A0A2T1HNH9"/>
<protein>
    <submittedName>
        <fullName evidence="5">NADP oxidoreductase</fullName>
    </submittedName>
</protein>